<accession>A0A6A4GKW1</accession>
<feature type="compositionally biased region" description="Polar residues" evidence="1">
    <location>
        <begin position="39"/>
        <end position="57"/>
    </location>
</feature>
<gene>
    <name evidence="2" type="ORF">BT96DRAFT_1006447</name>
</gene>
<dbReference type="EMBL" id="ML769916">
    <property type="protein sequence ID" value="KAE9386066.1"/>
    <property type="molecule type" value="Genomic_DNA"/>
</dbReference>
<dbReference type="Proteomes" id="UP000799118">
    <property type="component" value="Unassembled WGS sequence"/>
</dbReference>
<name>A0A6A4GKW1_9AGAR</name>
<keyword evidence="3" id="KW-1185">Reference proteome</keyword>
<reference evidence="2" key="1">
    <citation type="journal article" date="2019" name="Environ. Microbiol.">
        <title>Fungal ecological strategies reflected in gene transcription - a case study of two litter decomposers.</title>
        <authorList>
            <person name="Barbi F."/>
            <person name="Kohler A."/>
            <person name="Barry K."/>
            <person name="Baskaran P."/>
            <person name="Daum C."/>
            <person name="Fauchery L."/>
            <person name="Ihrmark K."/>
            <person name="Kuo A."/>
            <person name="LaButti K."/>
            <person name="Lipzen A."/>
            <person name="Morin E."/>
            <person name="Grigoriev I.V."/>
            <person name="Henrissat B."/>
            <person name="Lindahl B."/>
            <person name="Martin F."/>
        </authorList>
    </citation>
    <scope>NUCLEOTIDE SEQUENCE</scope>
    <source>
        <strain evidence="2">JB14</strain>
    </source>
</reference>
<evidence type="ECO:0000313" key="3">
    <source>
        <dbReference type="Proteomes" id="UP000799118"/>
    </source>
</evidence>
<evidence type="ECO:0000313" key="2">
    <source>
        <dbReference type="EMBL" id="KAE9386066.1"/>
    </source>
</evidence>
<proteinExistence type="predicted"/>
<evidence type="ECO:0000256" key="1">
    <source>
        <dbReference type="SAM" id="MobiDB-lite"/>
    </source>
</evidence>
<organism evidence="2 3">
    <name type="scientific">Gymnopus androsaceus JB14</name>
    <dbReference type="NCBI Taxonomy" id="1447944"/>
    <lineage>
        <taxon>Eukaryota</taxon>
        <taxon>Fungi</taxon>
        <taxon>Dikarya</taxon>
        <taxon>Basidiomycota</taxon>
        <taxon>Agaricomycotina</taxon>
        <taxon>Agaricomycetes</taxon>
        <taxon>Agaricomycetidae</taxon>
        <taxon>Agaricales</taxon>
        <taxon>Marasmiineae</taxon>
        <taxon>Omphalotaceae</taxon>
        <taxon>Gymnopus</taxon>
    </lineage>
</organism>
<dbReference type="AlphaFoldDB" id="A0A6A4GKW1"/>
<protein>
    <submittedName>
        <fullName evidence="2">Uncharacterized protein</fullName>
    </submittedName>
</protein>
<sequence>MLEGPSTAIGSNPSSPAPDTPKDSLVVDVEISEADSFAVNGSNPSLSTPSGQQVTPSDPQPPVLTMKAKERPKARPKQKTTATNVNAPADIDRTPPVTPIRKTPPVAPIYPLTTTKALPEPFCAAFVPASPKH</sequence>
<feature type="region of interest" description="Disordered" evidence="1">
    <location>
        <begin position="1"/>
        <end position="106"/>
    </location>
</feature>